<protein>
    <recommendedName>
        <fullName evidence="3">Lantibiotic</fullName>
    </recommendedName>
</protein>
<reference evidence="1 2" key="1">
    <citation type="journal article" date="2022" name="Mar. Drugs">
        <title>Bioassay-Guided Fractionation Leads to the Detection of Cholic Acid Generated by the Rare Thalassomonas sp.</title>
        <authorList>
            <person name="Pheiffer F."/>
            <person name="Schneider Y.K."/>
            <person name="Hansen E.H."/>
            <person name="Andersen J.H."/>
            <person name="Isaksson J."/>
            <person name="Busche T."/>
            <person name="R C."/>
            <person name="Kalinowski J."/>
            <person name="Zyl L.V."/>
            <person name="Trindade M."/>
        </authorList>
    </citation>
    <scope>NUCLEOTIDE SEQUENCE [LARGE SCALE GENOMIC DNA]</scope>
    <source>
        <strain evidence="1 2">A5K-61T</strain>
    </source>
</reference>
<name>A0ABY7VM35_9GAMM</name>
<keyword evidence="2" id="KW-1185">Reference proteome</keyword>
<evidence type="ECO:0000313" key="1">
    <source>
        <dbReference type="EMBL" id="WDE14065.1"/>
    </source>
</evidence>
<dbReference type="Proteomes" id="UP001215231">
    <property type="component" value="Chromosome"/>
</dbReference>
<sequence length="68" mass="7153">MKLTLNKKKLKTLSKDNSVLPAEATRQIGGAGVPVWTLDGGCEGQFTDQCTDTCSISRGATCATSNMC</sequence>
<evidence type="ECO:0008006" key="3">
    <source>
        <dbReference type="Google" id="ProtNLM"/>
    </source>
</evidence>
<accession>A0ABY7VM35</accession>
<gene>
    <name evidence="1" type="ORF">H3N35_11840</name>
</gene>
<dbReference type="RefSeq" id="WP_274054551.1">
    <property type="nucleotide sequence ID" value="NZ_CP059693.1"/>
</dbReference>
<proteinExistence type="predicted"/>
<evidence type="ECO:0000313" key="2">
    <source>
        <dbReference type="Proteomes" id="UP001215231"/>
    </source>
</evidence>
<dbReference type="EMBL" id="CP059693">
    <property type="protein sequence ID" value="WDE14065.1"/>
    <property type="molecule type" value="Genomic_DNA"/>
</dbReference>
<organism evidence="1 2">
    <name type="scientific">Thalassomonas haliotis</name>
    <dbReference type="NCBI Taxonomy" id="485448"/>
    <lineage>
        <taxon>Bacteria</taxon>
        <taxon>Pseudomonadati</taxon>
        <taxon>Pseudomonadota</taxon>
        <taxon>Gammaproteobacteria</taxon>
        <taxon>Alteromonadales</taxon>
        <taxon>Colwelliaceae</taxon>
        <taxon>Thalassomonas</taxon>
    </lineage>
</organism>